<evidence type="ECO:0000313" key="3">
    <source>
        <dbReference type="EMBL" id="LAB66032.1"/>
    </source>
</evidence>
<organism evidence="3">
    <name type="scientific">Hirondellea gigas</name>
    <dbReference type="NCBI Taxonomy" id="1518452"/>
    <lineage>
        <taxon>Eukaryota</taxon>
        <taxon>Metazoa</taxon>
        <taxon>Ecdysozoa</taxon>
        <taxon>Arthropoda</taxon>
        <taxon>Crustacea</taxon>
        <taxon>Multicrustacea</taxon>
        <taxon>Malacostraca</taxon>
        <taxon>Eumalacostraca</taxon>
        <taxon>Peracarida</taxon>
        <taxon>Amphipoda</taxon>
        <taxon>Amphilochidea</taxon>
        <taxon>Lysianassida</taxon>
        <taxon>Lysianassidira</taxon>
        <taxon>Lysianassoidea</taxon>
        <taxon>Lysianassidae</taxon>
        <taxon>Hirondellea</taxon>
    </lineage>
</organism>
<dbReference type="Gene3D" id="3.40.50.150">
    <property type="entry name" value="Vaccinia Virus protein VP39"/>
    <property type="match status" value="1"/>
</dbReference>
<keyword evidence="1" id="KW-0812">Transmembrane</keyword>
<accession>A0A2P2HWA2</accession>
<dbReference type="GO" id="GO:0005794">
    <property type="term" value="C:Golgi apparatus"/>
    <property type="evidence" value="ECO:0007669"/>
    <property type="project" value="TreeGrafter"/>
</dbReference>
<name>A0A2P2HWA2_9CRUS</name>
<dbReference type="GO" id="GO:0005789">
    <property type="term" value="C:endoplasmic reticulum membrane"/>
    <property type="evidence" value="ECO:0007669"/>
    <property type="project" value="TreeGrafter"/>
</dbReference>
<dbReference type="PANTHER" id="PTHR34009:SF2">
    <property type="entry name" value="PROTEIN STAR"/>
    <property type="match status" value="1"/>
</dbReference>
<dbReference type="EMBL" id="IACF01000235">
    <property type="protein sequence ID" value="LAB66032.1"/>
    <property type="molecule type" value="mRNA"/>
</dbReference>
<dbReference type="GO" id="GO:0006888">
    <property type="term" value="P:endoplasmic reticulum to Golgi vesicle-mediated transport"/>
    <property type="evidence" value="ECO:0007669"/>
    <property type="project" value="TreeGrafter"/>
</dbReference>
<dbReference type="InterPro" id="IPR053202">
    <property type="entry name" value="EGF_Rcpt_Signaling_Reg"/>
</dbReference>
<dbReference type="GO" id="GO:0005886">
    <property type="term" value="C:plasma membrane"/>
    <property type="evidence" value="ECO:0007669"/>
    <property type="project" value="TreeGrafter"/>
</dbReference>
<keyword evidence="1" id="KW-0472">Membrane</keyword>
<feature type="transmembrane region" description="Helical" evidence="1">
    <location>
        <begin position="6"/>
        <end position="28"/>
    </location>
</feature>
<dbReference type="AlphaFoldDB" id="A0A2P2HWA2"/>
<dbReference type="GO" id="GO:0031902">
    <property type="term" value="C:late endosome membrane"/>
    <property type="evidence" value="ECO:0007669"/>
    <property type="project" value="TreeGrafter"/>
</dbReference>
<sequence>MFQTTQGWWVVRVVICCSLFLIVFKISLEWVENDSDSRLLKILSLTRGPPPETLFGLHMTNRHLINGVRNAMIWPSVRPQPYNLKKPSNTYFSQKGQDEVVAKIFKNKKGGYFMEAGALNGERYSNTLFLERELGWTGLLVEPAPDSFEELLLKHRKSIALNACLAPTEIATELLLRKGNSVNALNNIVDKPQNSSHASTIKVPCFPFYTVLLAAGNPTIDFLSLDIEGPELKVLKTIPWDKVKIRLIGVEMNHIPEGEEALRQYLKDQGYTFYKMVEIDGYFYKDDLAADMLLD</sequence>
<dbReference type="GO" id="GO:0016197">
    <property type="term" value="P:endosomal transport"/>
    <property type="evidence" value="ECO:0007669"/>
    <property type="project" value="TreeGrafter"/>
</dbReference>
<feature type="domain" description="Methyltransferase FkbM" evidence="2">
    <location>
        <begin position="116"/>
        <end position="272"/>
    </location>
</feature>
<dbReference type="InterPro" id="IPR006342">
    <property type="entry name" value="FkbM_mtfrase"/>
</dbReference>
<dbReference type="SUPFAM" id="SSF53335">
    <property type="entry name" value="S-adenosyl-L-methionine-dependent methyltransferases"/>
    <property type="match status" value="1"/>
</dbReference>
<protein>
    <submittedName>
        <fullName evidence="3">Protein Star-like</fullName>
    </submittedName>
</protein>
<dbReference type="PANTHER" id="PTHR34009">
    <property type="entry name" value="PROTEIN STAR"/>
    <property type="match status" value="1"/>
</dbReference>
<dbReference type="Pfam" id="PF05050">
    <property type="entry name" value="Methyltransf_21"/>
    <property type="match status" value="1"/>
</dbReference>
<proteinExistence type="evidence at transcript level"/>
<evidence type="ECO:0000259" key="2">
    <source>
        <dbReference type="Pfam" id="PF05050"/>
    </source>
</evidence>
<reference evidence="3" key="1">
    <citation type="journal article" date="2018" name="Biosci. Biotechnol. Biochem.">
        <title>Polysaccharide hydrolase of the hadal zone amphipods Hirondellea gigas.</title>
        <authorList>
            <person name="Kobayashi H."/>
            <person name="Nagahama T."/>
            <person name="Arai W."/>
            <person name="Sasagawa Y."/>
            <person name="Umeda M."/>
            <person name="Hayashi T."/>
            <person name="Nikaido I."/>
            <person name="Watanabe H."/>
            <person name="Oguri K."/>
            <person name="Kitazato H."/>
            <person name="Fujioka K."/>
            <person name="Kido Y."/>
            <person name="Takami H."/>
        </authorList>
    </citation>
    <scope>NUCLEOTIDE SEQUENCE</scope>
    <source>
        <tissue evidence="3">Whole body</tissue>
    </source>
</reference>
<evidence type="ECO:0000256" key="1">
    <source>
        <dbReference type="SAM" id="Phobius"/>
    </source>
</evidence>
<keyword evidence="1" id="KW-1133">Transmembrane helix</keyword>
<dbReference type="InterPro" id="IPR029063">
    <property type="entry name" value="SAM-dependent_MTases_sf"/>
</dbReference>